<dbReference type="RefSeq" id="WP_149399492.1">
    <property type="nucleotide sequence ID" value="NZ_BIXY01000002.1"/>
</dbReference>
<dbReference type="PROSITE" id="PS51186">
    <property type="entry name" value="GNAT"/>
    <property type="match status" value="1"/>
</dbReference>
<dbReference type="GO" id="GO:1990189">
    <property type="term" value="F:protein N-terminal-serine acetyltransferase activity"/>
    <property type="evidence" value="ECO:0007669"/>
    <property type="project" value="TreeGrafter"/>
</dbReference>
<dbReference type="EMBL" id="BIXY01000002">
    <property type="protein sequence ID" value="GCF06676.1"/>
    <property type="molecule type" value="Genomic_DNA"/>
</dbReference>
<dbReference type="Gene3D" id="3.40.630.30">
    <property type="match status" value="1"/>
</dbReference>
<evidence type="ECO:0000313" key="2">
    <source>
        <dbReference type="EMBL" id="GCF06676.1"/>
    </source>
</evidence>
<keyword evidence="3" id="KW-1185">Reference proteome</keyword>
<dbReference type="SUPFAM" id="SSF55729">
    <property type="entry name" value="Acyl-CoA N-acyltransferases (Nat)"/>
    <property type="match status" value="1"/>
</dbReference>
<dbReference type="InterPro" id="IPR016181">
    <property type="entry name" value="Acyl_CoA_acyltransferase"/>
</dbReference>
<evidence type="ECO:0000259" key="1">
    <source>
        <dbReference type="PROSITE" id="PS51186"/>
    </source>
</evidence>
<dbReference type="Pfam" id="PF13302">
    <property type="entry name" value="Acetyltransf_3"/>
    <property type="match status" value="1"/>
</dbReference>
<dbReference type="InterPro" id="IPR000182">
    <property type="entry name" value="GNAT_dom"/>
</dbReference>
<feature type="domain" description="N-acetyltransferase" evidence="1">
    <location>
        <begin position="14"/>
        <end position="179"/>
    </location>
</feature>
<comment type="caution">
    <text evidence="2">The sequence shown here is derived from an EMBL/GenBank/DDBJ whole genome shotgun (WGS) entry which is preliminary data.</text>
</comment>
<gene>
    <name evidence="2" type="ORF">KDI_02400</name>
</gene>
<dbReference type="PANTHER" id="PTHR43441">
    <property type="entry name" value="RIBOSOMAL-PROTEIN-SERINE ACETYLTRANSFERASE"/>
    <property type="match status" value="1"/>
</dbReference>
<evidence type="ECO:0000313" key="3">
    <source>
        <dbReference type="Proteomes" id="UP000322530"/>
    </source>
</evidence>
<dbReference type="InterPro" id="IPR051908">
    <property type="entry name" value="Ribosomal_N-acetyltransferase"/>
</dbReference>
<accession>A0A5A5T658</accession>
<dbReference type="CDD" id="cd04301">
    <property type="entry name" value="NAT_SF"/>
    <property type="match status" value="1"/>
</dbReference>
<dbReference type="GO" id="GO:0005737">
    <property type="term" value="C:cytoplasm"/>
    <property type="evidence" value="ECO:0007669"/>
    <property type="project" value="TreeGrafter"/>
</dbReference>
<dbReference type="OrthoDB" id="9784707at2"/>
<organism evidence="2 3">
    <name type="scientific">Dictyobacter arantiisoli</name>
    <dbReference type="NCBI Taxonomy" id="2014874"/>
    <lineage>
        <taxon>Bacteria</taxon>
        <taxon>Bacillati</taxon>
        <taxon>Chloroflexota</taxon>
        <taxon>Ktedonobacteria</taxon>
        <taxon>Ktedonobacterales</taxon>
        <taxon>Dictyobacteraceae</taxon>
        <taxon>Dictyobacter</taxon>
    </lineage>
</organism>
<dbReference type="PANTHER" id="PTHR43441:SF12">
    <property type="entry name" value="RIBOSOMAL N-ACETYLTRANSFERASE YDAF-RELATED"/>
    <property type="match status" value="1"/>
</dbReference>
<dbReference type="GO" id="GO:0005840">
    <property type="term" value="C:ribosome"/>
    <property type="evidence" value="ECO:0007669"/>
    <property type="project" value="UniProtKB-KW"/>
</dbReference>
<proteinExistence type="predicted"/>
<dbReference type="AlphaFoldDB" id="A0A5A5T658"/>
<protein>
    <submittedName>
        <fullName evidence="2">50S ribosomal protein L7 serine acetyltransferase</fullName>
    </submittedName>
</protein>
<reference evidence="2 3" key="1">
    <citation type="submission" date="2019-01" db="EMBL/GenBank/DDBJ databases">
        <title>Draft genome sequence of Dictyobacter sp. Uno17.</title>
        <authorList>
            <person name="Wang C.M."/>
            <person name="Zheng Y."/>
            <person name="Sakai Y."/>
            <person name="Abe K."/>
            <person name="Yokota A."/>
            <person name="Yabe S."/>
        </authorList>
    </citation>
    <scope>NUCLEOTIDE SEQUENCE [LARGE SCALE GENOMIC DNA]</scope>
    <source>
        <strain evidence="2 3">Uno17</strain>
    </source>
</reference>
<keyword evidence="2" id="KW-0689">Ribosomal protein</keyword>
<keyword evidence="2" id="KW-0687">Ribonucleoprotein</keyword>
<dbReference type="Proteomes" id="UP000322530">
    <property type="component" value="Unassembled WGS sequence"/>
</dbReference>
<name>A0A5A5T658_9CHLR</name>
<dbReference type="GO" id="GO:0008999">
    <property type="term" value="F:protein-N-terminal-alanine acetyltransferase activity"/>
    <property type="evidence" value="ECO:0007669"/>
    <property type="project" value="TreeGrafter"/>
</dbReference>
<keyword evidence="2" id="KW-0808">Transferase</keyword>
<sequence>MVKKAFYLRIDDDIELKLPDERDATALFQLIDTNRAYLRQWLPWVDYTKAEEDERAFIRICNSQFQDNQNITCAIWYRNQIVGSIAYHLFDWANRKVEIGYWIAEPYQGKGIMTKSCQALIAYAFDELKLNKVEIRAAIDNHRSAAIPQRLGFVQEGVIREAERLNNRYIGLRLFGLLEREWRAQQ</sequence>